<sequence length="373" mass="42501">MWSWKGVGELKASPVSDSSKIHYFWRIPHAPVDLFEESEQHSMPYRCGLWRNILRGLEEFSDNVSFKVEGWVEGFLFLGVYLGFLDILMKFIHPIPEKHVLYHLSMRIDSLLFGELTSTVHPRQGRGMEVLLTILGFPSLDRIIYPLEESLNKGKDANSGVITRPGTHTYIKRLNLRQIQKPSQNPRIMINLDKRRLPIYPHCSSEHLAGRKWIPKVLALQTVLQTQLSDGHEGFSAHCTRERERGCWCPDVCLSVCVTHILRTVPLLPIYLTFGGHSYAILELVGSRGLEAQPTGLNTIPLPKKNTKKVTSAIKQPLCLTVHMGWMPTDMPVQVLGQICTSPQIVQQPSEVMRGRCVGDRRRRWQHVVTSMT</sequence>
<dbReference type="EMBL" id="JACXVP010000006">
    <property type="protein sequence ID" value="KAG5599064.1"/>
    <property type="molecule type" value="Genomic_DNA"/>
</dbReference>
<reference evidence="1 2" key="1">
    <citation type="submission" date="2020-09" db="EMBL/GenBank/DDBJ databases">
        <title>De no assembly of potato wild relative species, Solanum commersonii.</title>
        <authorList>
            <person name="Cho K."/>
        </authorList>
    </citation>
    <scope>NUCLEOTIDE SEQUENCE [LARGE SCALE GENOMIC DNA]</scope>
    <source>
        <strain evidence="1">LZ3.2</strain>
        <tissue evidence="1">Leaf</tissue>
    </source>
</reference>
<organism evidence="1 2">
    <name type="scientific">Solanum commersonii</name>
    <name type="common">Commerson's wild potato</name>
    <name type="synonym">Commerson's nightshade</name>
    <dbReference type="NCBI Taxonomy" id="4109"/>
    <lineage>
        <taxon>Eukaryota</taxon>
        <taxon>Viridiplantae</taxon>
        <taxon>Streptophyta</taxon>
        <taxon>Embryophyta</taxon>
        <taxon>Tracheophyta</taxon>
        <taxon>Spermatophyta</taxon>
        <taxon>Magnoliopsida</taxon>
        <taxon>eudicotyledons</taxon>
        <taxon>Gunneridae</taxon>
        <taxon>Pentapetalae</taxon>
        <taxon>asterids</taxon>
        <taxon>lamiids</taxon>
        <taxon>Solanales</taxon>
        <taxon>Solanaceae</taxon>
        <taxon>Solanoideae</taxon>
        <taxon>Solaneae</taxon>
        <taxon>Solanum</taxon>
    </lineage>
</organism>
<gene>
    <name evidence="1" type="ORF">H5410_030434</name>
</gene>
<evidence type="ECO:0000313" key="2">
    <source>
        <dbReference type="Proteomes" id="UP000824120"/>
    </source>
</evidence>
<protein>
    <submittedName>
        <fullName evidence="1">Uncharacterized protein</fullName>
    </submittedName>
</protein>
<comment type="caution">
    <text evidence="1">The sequence shown here is derived from an EMBL/GenBank/DDBJ whole genome shotgun (WGS) entry which is preliminary data.</text>
</comment>
<evidence type="ECO:0000313" key="1">
    <source>
        <dbReference type="EMBL" id="KAG5599064.1"/>
    </source>
</evidence>
<name>A0A9J5YHE4_SOLCO</name>
<dbReference type="Proteomes" id="UP000824120">
    <property type="component" value="Chromosome 6"/>
</dbReference>
<proteinExistence type="predicted"/>
<dbReference type="AlphaFoldDB" id="A0A9J5YHE4"/>
<accession>A0A9J5YHE4</accession>
<keyword evidence="2" id="KW-1185">Reference proteome</keyword>